<evidence type="ECO:0000313" key="1">
    <source>
        <dbReference type="EMBL" id="WVZ02127.1"/>
    </source>
</evidence>
<dbReference type="Proteomes" id="UP001374535">
    <property type="component" value="Chromosome 7"/>
</dbReference>
<dbReference type="AlphaFoldDB" id="A0AAQ3N3J2"/>
<evidence type="ECO:0000313" key="2">
    <source>
        <dbReference type="Proteomes" id="UP001374535"/>
    </source>
</evidence>
<gene>
    <name evidence="1" type="ORF">V8G54_022933</name>
</gene>
<proteinExistence type="predicted"/>
<sequence>MKPIKHTEQHPIKLLQSRKIDVQIRARTRRHHLVGSTPRKLLHRWHQLHDGITNTQQPLHFPTPHCLLLQCQRLQPPQFAKHSCCNYHQNTHFRNLECSLLGSIPKILSISTGHFDFI</sequence>
<accession>A0AAQ3N3J2</accession>
<dbReference type="EMBL" id="CP144694">
    <property type="protein sequence ID" value="WVZ02127.1"/>
    <property type="molecule type" value="Genomic_DNA"/>
</dbReference>
<organism evidence="1 2">
    <name type="scientific">Vigna mungo</name>
    <name type="common">Black gram</name>
    <name type="synonym">Phaseolus mungo</name>
    <dbReference type="NCBI Taxonomy" id="3915"/>
    <lineage>
        <taxon>Eukaryota</taxon>
        <taxon>Viridiplantae</taxon>
        <taxon>Streptophyta</taxon>
        <taxon>Embryophyta</taxon>
        <taxon>Tracheophyta</taxon>
        <taxon>Spermatophyta</taxon>
        <taxon>Magnoliopsida</taxon>
        <taxon>eudicotyledons</taxon>
        <taxon>Gunneridae</taxon>
        <taxon>Pentapetalae</taxon>
        <taxon>rosids</taxon>
        <taxon>fabids</taxon>
        <taxon>Fabales</taxon>
        <taxon>Fabaceae</taxon>
        <taxon>Papilionoideae</taxon>
        <taxon>50 kb inversion clade</taxon>
        <taxon>NPAAA clade</taxon>
        <taxon>indigoferoid/millettioid clade</taxon>
        <taxon>Phaseoleae</taxon>
        <taxon>Vigna</taxon>
    </lineage>
</organism>
<reference evidence="1 2" key="1">
    <citation type="journal article" date="2023" name="Life. Sci Alliance">
        <title>Evolutionary insights into 3D genome organization and epigenetic landscape of Vigna mungo.</title>
        <authorList>
            <person name="Junaid A."/>
            <person name="Singh B."/>
            <person name="Bhatia S."/>
        </authorList>
    </citation>
    <scope>NUCLEOTIDE SEQUENCE [LARGE SCALE GENOMIC DNA]</scope>
    <source>
        <strain evidence="1">Urdbean</strain>
    </source>
</reference>
<name>A0AAQ3N3J2_VIGMU</name>
<protein>
    <submittedName>
        <fullName evidence="1">Uncharacterized protein</fullName>
    </submittedName>
</protein>
<keyword evidence="2" id="KW-1185">Reference proteome</keyword>